<dbReference type="AlphaFoldDB" id="A0A7W8G733"/>
<comment type="caution">
    <text evidence="2">The sequence shown here is derived from an EMBL/GenBank/DDBJ whole genome shotgun (WGS) entry which is preliminary data.</text>
</comment>
<sequence>MAKKSNLNLYLIGLVLVVIGCFLPLTASKFFGGGSSAFKAITNGSGDLKIGSILALGGAIAGIVFCFVNLGVKLPLKLISLAASIVGGLYVWICYMNGGALLKGAVKLGLKATGSKPGIGLIIIIVGWVLALLGWIKNRD</sequence>
<dbReference type="Proteomes" id="UP000518887">
    <property type="component" value="Unassembled WGS sequence"/>
</dbReference>
<accession>A0A7W8G733</accession>
<dbReference type="PROSITE" id="PS51257">
    <property type="entry name" value="PROKAR_LIPOPROTEIN"/>
    <property type="match status" value="1"/>
</dbReference>
<feature type="transmembrane region" description="Helical" evidence="1">
    <location>
        <begin position="78"/>
        <end position="98"/>
    </location>
</feature>
<feature type="transmembrane region" description="Helical" evidence="1">
    <location>
        <begin position="118"/>
        <end position="136"/>
    </location>
</feature>
<keyword evidence="1" id="KW-1133">Transmembrane helix</keyword>
<evidence type="ECO:0000313" key="2">
    <source>
        <dbReference type="EMBL" id="MBB5225010.1"/>
    </source>
</evidence>
<organism evidence="2 3">
    <name type="scientific">Treponema ruminis</name>
    <dbReference type="NCBI Taxonomy" id="744515"/>
    <lineage>
        <taxon>Bacteria</taxon>
        <taxon>Pseudomonadati</taxon>
        <taxon>Spirochaetota</taxon>
        <taxon>Spirochaetia</taxon>
        <taxon>Spirochaetales</taxon>
        <taxon>Treponemataceae</taxon>
        <taxon>Treponema</taxon>
    </lineage>
</organism>
<keyword evidence="3" id="KW-1185">Reference proteome</keyword>
<keyword evidence="1" id="KW-0812">Transmembrane</keyword>
<feature type="transmembrane region" description="Helical" evidence="1">
    <location>
        <begin position="50"/>
        <end position="71"/>
    </location>
</feature>
<feature type="transmembrane region" description="Helical" evidence="1">
    <location>
        <begin position="7"/>
        <end position="30"/>
    </location>
</feature>
<reference evidence="2 3" key="1">
    <citation type="submission" date="2020-08" db="EMBL/GenBank/DDBJ databases">
        <title>Genomic Encyclopedia of Type Strains, Phase IV (KMG-IV): sequencing the most valuable type-strain genomes for metagenomic binning, comparative biology and taxonomic classification.</title>
        <authorList>
            <person name="Goeker M."/>
        </authorList>
    </citation>
    <scope>NUCLEOTIDE SEQUENCE [LARGE SCALE GENOMIC DNA]</scope>
    <source>
        <strain evidence="2 3">DSM 103462</strain>
    </source>
</reference>
<evidence type="ECO:0008006" key="4">
    <source>
        <dbReference type="Google" id="ProtNLM"/>
    </source>
</evidence>
<protein>
    <recommendedName>
        <fullName evidence="4">Lipoprotein</fullName>
    </recommendedName>
</protein>
<dbReference type="EMBL" id="JACHFQ010000001">
    <property type="protein sequence ID" value="MBB5225010.1"/>
    <property type="molecule type" value="Genomic_DNA"/>
</dbReference>
<proteinExistence type="predicted"/>
<evidence type="ECO:0000256" key="1">
    <source>
        <dbReference type="SAM" id="Phobius"/>
    </source>
</evidence>
<dbReference type="RefSeq" id="WP_184656850.1">
    <property type="nucleotide sequence ID" value="NZ_JACHFQ010000001.1"/>
</dbReference>
<keyword evidence="1" id="KW-0472">Membrane</keyword>
<name>A0A7W8G733_9SPIR</name>
<evidence type="ECO:0000313" key="3">
    <source>
        <dbReference type="Proteomes" id="UP000518887"/>
    </source>
</evidence>
<gene>
    <name evidence="2" type="ORF">HNP76_000350</name>
</gene>